<evidence type="ECO:0000256" key="2">
    <source>
        <dbReference type="ARBA" id="ARBA00007776"/>
    </source>
</evidence>
<protein>
    <submittedName>
        <fullName evidence="8">Rod shape-determining protein MreD</fullName>
    </submittedName>
</protein>
<sequence>MSLGGDRLPGSDLFTRRINRAPSLLLATAVPWIVIALASLMPLSPVIASAPVLPPLAYLFLIGWRLLRPGLLPLWAGAPLGLIDDLYSGQPFGSAILLWSLTMIGIELIDGWLRWRGFWQDWLVAMVLITAYLFLGHVFAAIAGGRFDPGLIVPQLLISFIAFPLLTRVIAILDILRLARIRVLG</sequence>
<keyword evidence="9" id="KW-1185">Reference proteome</keyword>
<evidence type="ECO:0000256" key="4">
    <source>
        <dbReference type="ARBA" id="ARBA00022692"/>
    </source>
</evidence>
<dbReference type="InterPro" id="IPR007227">
    <property type="entry name" value="Cell_shape_determining_MreD"/>
</dbReference>
<name>A0A0G3XF00_9SPHN</name>
<gene>
    <name evidence="8" type="ORF">AB433_09010</name>
</gene>
<evidence type="ECO:0000256" key="3">
    <source>
        <dbReference type="ARBA" id="ARBA00022475"/>
    </source>
</evidence>
<dbReference type="STRING" id="1348774.AB433_09010"/>
<keyword evidence="4" id="KW-0812">Transmembrane</keyword>
<dbReference type="Pfam" id="PF04093">
    <property type="entry name" value="MreD"/>
    <property type="match status" value="1"/>
</dbReference>
<keyword evidence="3" id="KW-1003">Cell membrane</keyword>
<proteinExistence type="inferred from homology"/>
<dbReference type="AlphaFoldDB" id="A0A0G3XF00"/>
<dbReference type="Proteomes" id="UP000035287">
    <property type="component" value="Chromosome"/>
</dbReference>
<dbReference type="KEGG" id="cna:AB433_09010"/>
<comment type="similarity">
    <text evidence="2">Belongs to the MreD family.</text>
</comment>
<evidence type="ECO:0000313" key="8">
    <source>
        <dbReference type="EMBL" id="AKM10085.1"/>
    </source>
</evidence>
<reference evidence="8 9" key="1">
    <citation type="submission" date="2015-06" db="EMBL/GenBank/DDBJ databases">
        <authorList>
            <person name="Zeng Y."/>
            <person name="Huang Y."/>
        </authorList>
    </citation>
    <scope>NUCLEOTIDE SEQUENCE [LARGE SCALE GENOMIC DNA]</scope>
    <source>
        <strain evidence="8 9">PQ-2</strain>
    </source>
</reference>
<evidence type="ECO:0000256" key="7">
    <source>
        <dbReference type="ARBA" id="ARBA00023136"/>
    </source>
</evidence>
<dbReference type="GO" id="GO:0005886">
    <property type="term" value="C:plasma membrane"/>
    <property type="evidence" value="ECO:0007669"/>
    <property type="project" value="UniProtKB-SubCell"/>
</dbReference>
<evidence type="ECO:0000256" key="1">
    <source>
        <dbReference type="ARBA" id="ARBA00004651"/>
    </source>
</evidence>
<dbReference type="PATRIC" id="fig|1348774.3.peg.1888"/>
<dbReference type="GO" id="GO:0008360">
    <property type="term" value="P:regulation of cell shape"/>
    <property type="evidence" value="ECO:0007669"/>
    <property type="project" value="UniProtKB-KW"/>
</dbReference>
<evidence type="ECO:0000313" key="9">
    <source>
        <dbReference type="Proteomes" id="UP000035287"/>
    </source>
</evidence>
<comment type="subcellular location">
    <subcellularLocation>
        <location evidence="1">Cell membrane</location>
        <topology evidence="1">Multi-pass membrane protein</topology>
    </subcellularLocation>
</comment>
<evidence type="ECO:0000256" key="5">
    <source>
        <dbReference type="ARBA" id="ARBA00022960"/>
    </source>
</evidence>
<dbReference type="OrthoDB" id="7426601at2"/>
<keyword evidence="6" id="KW-1133">Transmembrane helix</keyword>
<organism evidence="8 9">
    <name type="scientific">Croceicoccus naphthovorans</name>
    <dbReference type="NCBI Taxonomy" id="1348774"/>
    <lineage>
        <taxon>Bacteria</taxon>
        <taxon>Pseudomonadati</taxon>
        <taxon>Pseudomonadota</taxon>
        <taxon>Alphaproteobacteria</taxon>
        <taxon>Sphingomonadales</taxon>
        <taxon>Erythrobacteraceae</taxon>
        <taxon>Croceicoccus</taxon>
    </lineage>
</organism>
<keyword evidence="7" id="KW-0472">Membrane</keyword>
<dbReference type="EMBL" id="CP011770">
    <property type="protein sequence ID" value="AKM10085.1"/>
    <property type="molecule type" value="Genomic_DNA"/>
</dbReference>
<accession>A0A0G3XF00</accession>
<keyword evidence="5" id="KW-0133">Cell shape</keyword>
<dbReference type="RefSeq" id="WP_047820763.1">
    <property type="nucleotide sequence ID" value="NZ_CP011770.1"/>
</dbReference>
<evidence type="ECO:0000256" key="6">
    <source>
        <dbReference type="ARBA" id="ARBA00022989"/>
    </source>
</evidence>